<keyword evidence="3 6" id="KW-0808">Transferase</keyword>
<dbReference type="RefSeq" id="WP_213983157.1">
    <property type="nucleotide sequence ID" value="NZ_JAFMNX010000001.1"/>
</dbReference>
<evidence type="ECO:0000256" key="2">
    <source>
        <dbReference type="ARBA" id="ARBA00005069"/>
    </source>
</evidence>
<name>A0ABS5RR52_9HYPH</name>
<comment type="catalytic activity">
    <reaction evidence="1 6">
        <text>alpha-D-ribose 1,5-bisphosphate + ATP = 5-phospho-alpha-D-ribose 1-diphosphate + ADP</text>
        <dbReference type="Rhea" id="RHEA:20109"/>
        <dbReference type="ChEBI" id="CHEBI:30616"/>
        <dbReference type="ChEBI" id="CHEBI:58017"/>
        <dbReference type="ChEBI" id="CHEBI:68688"/>
        <dbReference type="ChEBI" id="CHEBI:456216"/>
        <dbReference type="EC" id="2.7.4.23"/>
    </reaction>
</comment>
<evidence type="ECO:0000256" key="3">
    <source>
        <dbReference type="ARBA" id="ARBA00022679"/>
    </source>
</evidence>
<accession>A0ABS5RR52</accession>
<dbReference type="InterPro" id="IPR027417">
    <property type="entry name" value="P-loop_NTPase"/>
</dbReference>
<dbReference type="EMBL" id="JAFMNX010000001">
    <property type="protein sequence ID" value="MBS9719530.1"/>
    <property type="molecule type" value="Genomic_DNA"/>
</dbReference>
<keyword evidence="8" id="KW-1185">Reference proteome</keyword>
<evidence type="ECO:0000256" key="1">
    <source>
        <dbReference type="ARBA" id="ARBA00000373"/>
    </source>
</evidence>
<dbReference type="EC" id="2.7.4.23" evidence="6"/>
<reference evidence="7 8" key="1">
    <citation type="submission" date="2021-03" db="EMBL/GenBank/DDBJ databases">
        <title>Tianweitania aestuarii sp. nov., isolated from a tidal flat.</title>
        <authorList>
            <person name="Park S."/>
            <person name="Yoon J.-H."/>
        </authorList>
    </citation>
    <scope>NUCLEOTIDE SEQUENCE [LARGE SCALE GENOMIC DNA]</scope>
    <source>
        <strain evidence="7 8">BSSL-BM11</strain>
    </source>
</reference>
<dbReference type="Gene3D" id="3.40.50.300">
    <property type="entry name" value="P-loop containing nucleotide triphosphate hydrolases"/>
    <property type="match status" value="1"/>
</dbReference>
<feature type="binding site" evidence="6">
    <location>
        <begin position="12"/>
        <end position="19"/>
    </location>
    <ligand>
        <name>ATP</name>
        <dbReference type="ChEBI" id="CHEBI:30616"/>
    </ligand>
</feature>
<organism evidence="7 8">
    <name type="scientific">Tianweitania aestuarii</name>
    <dbReference type="NCBI Taxonomy" id="2814886"/>
    <lineage>
        <taxon>Bacteria</taxon>
        <taxon>Pseudomonadati</taxon>
        <taxon>Pseudomonadota</taxon>
        <taxon>Alphaproteobacteria</taxon>
        <taxon>Hyphomicrobiales</taxon>
        <taxon>Phyllobacteriaceae</taxon>
        <taxon>Tianweitania</taxon>
    </lineage>
</organism>
<protein>
    <recommendedName>
        <fullName evidence="6">Ribose 1,5-bisphosphate phosphokinase PhnN</fullName>
        <ecNumber evidence="6">2.7.4.23</ecNumber>
    </recommendedName>
    <alternativeName>
        <fullName evidence="6">Ribose 1,5-bisphosphokinase</fullName>
    </alternativeName>
</protein>
<dbReference type="InterPro" id="IPR012699">
    <property type="entry name" value="PhnN"/>
</dbReference>
<evidence type="ECO:0000256" key="4">
    <source>
        <dbReference type="ARBA" id="ARBA00022741"/>
    </source>
</evidence>
<comment type="function">
    <text evidence="6">Catalyzes the phosphorylation of ribose 1,5-bisphosphate to 5-phospho-D-ribosyl alpha-1-diphosphate (PRPP).</text>
</comment>
<evidence type="ECO:0000256" key="5">
    <source>
        <dbReference type="ARBA" id="ARBA00022840"/>
    </source>
</evidence>
<dbReference type="NCBIfam" id="TIGR02322">
    <property type="entry name" value="phosphon_PhnN"/>
    <property type="match status" value="1"/>
</dbReference>
<sequence length="194" mass="20651">MSRNGVFVAVVGPSGAGKDTLLNGAAKALADRPDILFVRRIITRAPDGATEDHDTMSVEAFQAAKQAGDFCLSWHANGLHYALPRSTLDAQKAGRTVVANLSRAILSEICHDFRPILLIEVSAAQHILAARLLARGRETAEAIEERIKRARNFDVPACVSKHVIIENSGSLDTGVNAMIKALRAAVSLVSSSSA</sequence>
<comment type="pathway">
    <text evidence="2 6">Metabolic intermediate biosynthesis; 5-phospho-alpha-D-ribose 1-diphosphate biosynthesis; 5-phospho-alpha-D-ribose 1-diphosphate from D-ribose 5-phosphate (route II): step 3/3.</text>
</comment>
<comment type="caution">
    <text evidence="7">The sequence shown here is derived from an EMBL/GenBank/DDBJ whole genome shotgun (WGS) entry which is preliminary data.</text>
</comment>
<keyword evidence="5 6" id="KW-0067">ATP-binding</keyword>
<dbReference type="Proteomes" id="UP001297272">
    <property type="component" value="Unassembled WGS sequence"/>
</dbReference>
<dbReference type="SUPFAM" id="SSF52540">
    <property type="entry name" value="P-loop containing nucleoside triphosphate hydrolases"/>
    <property type="match status" value="1"/>
</dbReference>
<evidence type="ECO:0000256" key="6">
    <source>
        <dbReference type="HAMAP-Rule" id="MF_00836"/>
    </source>
</evidence>
<dbReference type="HAMAP" id="MF_00836">
    <property type="entry name" value="PhnN"/>
    <property type="match status" value="1"/>
</dbReference>
<keyword evidence="4 6" id="KW-0547">Nucleotide-binding</keyword>
<gene>
    <name evidence="6 7" type="primary">phnN</name>
    <name evidence="7" type="ORF">JYU29_02385</name>
</gene>
<evidence type="ECO:0000313" key="7">
    <source>
        <dbReference type="EMBL" id="MBS9719530.1"/>
    </source>
</evidence>
<proteinExistence type="inferred from homology"/>
<comment type="similarity">
    <text evidence="6">Belongs to the ribose 1,5-bisphosphokinase family.</text>
</comment>
<evidence type="ECO:0000313" key="8">
    <source>
        <dbReference type="Proteomes" id="UP001297272"/>
    </source>
</evidence>